<sequence length="835" mass="94942">MVVSYGFCQAKADSIKLRLVPKYDSVGRFHRKIFGDNYRKDYAQSVKLPVIHLSEIAGGLTAIQKGGGKQSNSIRLRDLKGKEWVLRSVQKYPGVLLPEPLRQTFLLEIIEDNMSAEYPFGALVVPALAEAAGVPHSNPIIGVIAPDSRLGEFAKEFENTVCLLEEREPIGKSDNTAKMFDRLDESNDVGFDAKLYFRAKLLDVLVGDWDRHEDQWRWKPEKRNGITTYLAVPRDRDQVFFRSDGFVQRMAQSNWLLPMMQGYERNLTKINWFLWEGRNINSRLLAELDRKDCEIIVRDFCAKMNNQVLESALAKLPTEGYVTWHNQILSQMKQRRDLLPKLMDDYYRFFNRIVDIQLSDKNESVRILDGPDGGMLVTVNKVSDLGVAAKVLYQRLFDPAITKEIRIYLHNGSDSLVLDQQHSEIKVRIISGEGDKNMTFNHVAGRTIVYGQKSDERYTGRNLKKVSIHDSSDTTNTSYMAKDMYKRSFVVPNVGYNKDDGVMLGLSANFTFPEFRKLPNSNVQAIGFVYSFASNAFQVNYHEEWSKFLGQASLVVEAGIQVPSNRQNFFGFGNNTTNAEEIFGVDYYRARFNNYQLDAMLKRRWRKSFIQFGPSLQLYSYGAGNAGRFIENRNFLYSPDSLTIKEPKAFAGFTAQYLMDTRNSKLLPNTGILLHVRVKGYTGLSSSSNTFAQLTTDLSCYVKLNRKGGLVLAERIGGGITAGKEAFYQSLYLGGQGNLLGFRQYRFAGEKILYNNLELRAKLGQFVNYILPGEFGMMGMYDVGRVFVSNQNSKTLHHGIGGGLYFAPASLTLFRFVATHSNEGWYPYISMSFRY</sequence>
<gene>
    <name evidence="4" type="ORF">H7U22_10810</name>
</gene>
<comment type="caution">
    <text evidence="4">The sequence shown here is derived from an EMBL/GenBank/DDBJ whole genome shotgun (WGS) entry which is preliminary data.</text>
</comment>
<keyword evidence="2" id="KW-0472">Membrane</keyword>
<evidence type="ECO:0000313" key="4">
    <source>
        <dbReference type="EMBL" id="MBC6110913.1"/>
    </source>
</evidence>
<keyword evidence="5" id="KW-1185">Reference proteome</keyword>
<protein>
    <submittedName>
        <fullName evidence="4">BamA/TamA family outer membrane protein</fullName>
    </submittedName>
</protein>
<name>A0ABR7KS41_9SPHI</name>
<dbReference type="Proteomes" id="UP000652755">
    <property type="component" value="Unassembled WGS sequence"/>
</dbReference>
<organism evidence="4 5">
    <name type="scientific">Pedobacter fastidiosus</name>
    <dbReference type="NCBI Taxonomy" id="2765361"/>
    <lineage>
        <taxon>Bacteria</taxon>
        <taxon>Pseudomonadati</taxon>
        <taxon>Bacteroidota</taxon>
        <taxon>Sphingobacteriia</taxon>
        <taxon>Sphingobacteriales</taxon>
        <taxon>Sphingobacteriaceae</taxon>
        <taxon>Pedobacter</taxon>
    </lineage>
</organism>
<evidence type="ECO:0000256" key="1">
    <source>
        <dbReference type="ARBA" id="ARBA00004370"/>
    </source>
</evidence>
<proteinExistence type="predicted"/>
<dbReference type="EMBL" id="JACRYL010000008">
    <property type="protein sequence ID" value="MBC6110913.1"/>
    <property type="molecule type" value="Genomic_DNA"/>
</dbReference>
<feature type="domain" description="Bacterial surface antigen (D15)" evidence="3">
    <location>
        <begin position="507"/>
        <end position="794"/>
    </location>
</feature>
<dbReference type="Gene3D" id="2.40.160.50">
    <property type="entry name" value="membrane protein fhac: a member of the omp85/tpsb transporter family"/>
    <property type="match status" value="1"/>
</dbReference>
<accession>A0ABR7KS41</accession>
<dbReference type="InterPro" id="IPR000184">
    <property type="entry name" value="Bac_surfAg_D15"/>
</dbReference>
<evidence type="ECO:0000259" key="3">
    <source>
        <dbReference type="Pfam" id="PF01103"/>
    </source>
</evidence>
<dbReference type="Pfam" id="PF01103">
    <property type="entry name" value="Omp85"/>
    <property type="match status" value="1"/>
</dbReference>
<comment type="subcellular location">
    <subcellularLocation>
        <location evidence="1">Membrane</location>
    </subcellularLocation>
</comment>
<evidence type="ECO:0000256" key="2">
    <source>
        <dbReference type="ARBA" id="ARBA00023136"/>
    </source>
</evidence>
<reference evidence="4 5" key="1">
    <citation type="submission" date="2020-08" db="EMBL/GenBank/DDBJ databases">
        <authorList>
            <person name="Sun Q."/>
            <person name="Inoue M."/>
        </authorList>
    </citation>
    <scope>NUCLEOTIDE SEQUENCE [LARGE SCALE GENOMIC DNA]</scope>
    <source>
        <strain evidence="4 5">CCM 8938</strain>
    </source>
</reference>
<evidence type="ECO:0000313" key="5">
    <source>
        <dbReference type="Proteomes" id="UP000652755"/>
    </source>
</evidence>